<evidence type="ECO:0000313" key="10">
    <source>
        <dbReference type="EMBL" id="GJQ12021.1"/>
    </source>
</evidence>
<keyword evidence="3 8" id="KW-0812">Transmembrane</keyword>
<dbReference type="PANTHER" id="PTHR10809:SF6">
    <property type="entry name" value="AT11025P-RELATED"/>
    <property type="match status" value="1"/>
</dbReference>
<dbReference type="PROSITE" id="PS50202">
    <property type="entry name" value="MSP"/>
    <property type="match status" value="1"/>
</dbReference>
<dbReference type="InterPro" id="IPR013783">
    <property type="entry name" value="Ig-like_fold"/>
</dbReference>
<feature type="coiled-coil region" evidence="6">
    <location>
        <begin position="220"/>
        <end position="254"/>
    </location>
</feature>
<name>A0A9C7PWT1_9RHOD</name>
<dbReference type="EMBL" id="BQMJ01000029">
    <property type="protein sequence ID" value="GJQ12021.1"/>
    <property type="molecule type" value="Genomic_DNA"/>
</dbReference>
<dbReference type="Pfam" id="PF00635">
    <property type="entry name" value="Motile_Sperm"/>
    <property type="match status" value="1"/>
</dbReference>
<feature type="region of interest" description="Disordered" evidence="7">
    <location>
        <begin position="169"/>
        <end position="208"/>
    </location>
</feature>
<dbReference type="SUPFAM" id="SSF49354">
    <property type="entry name" value="PapD-like"/>
    <property type="match status" value="1"/>
</dbReference>
<dbReference type="OrthoDB" id="264603at2759"/>
<sequence>MEKILQVAPTELSFHLELNKPLVQTLKLKNISEETLAFKVKTTQPKRYFVKPNAAIIGAGKEIQVSIVLQPLQELPPDTNTCRDKFLLQVIKVDKGVESDIQSLWKNVSPEALYQQKFRVSFVTGDSSAANDLKTKKSDTSIASTSSNPDDNFESLKAENMGNLRELSGNATQMEKDSKGTTDTFTGNEVQQKLAESGTISKKKSPVSGSVEELNVEERYQLALERISNLLKEKQTYEAELAKLRSSLDEQRNKDSEPTLQQKKVMDKLSLSYLQIFILLVVSFLLGKIF</sequence>
<evidence type="ECO:0000256" key="1">
    <source>
        <dbReference type="ARBA" id="ARBA00004211"/>
    </source>
</evidence>
<proteinExistence type="inferred from homology"/>
<dbReference type="Proteomes" id="UP001061958">
    <property type="component" value="Unassembled WGS sequence"/>
</dbReference>
<comment type="subcellular location">
    <subcellularLocation>
        <location evidence="1">Membrane</location>
        <topology evidence="1">Single-pass type IV membrane protein</topology>
    </subcellularLocation>
</comment>
<gene>
    <name evidence="10" type="ORF">GpartN1_g3812.t1</name>
</gene>
<evidence type="ECO:0000256" key="6">
    <source>
        <dbReference type="SAM" id="Coils"/>
    </source>
</evidence>
<dbReference type="AlphaFoldDB" id="A0A9C7PWT1"/>
<evidence type="ECO:0000256" key="8">
    <source>
        <dbReference type="SAM" id="Phobius"/>
    </source>
</evidence>
<dbReference type="GO" id="GO:0061817">
    <property type="term" value="P:endoplasmic reticulum-plasma membrane tethering"/>
    <property type="evidence" value="ECO:0007669"/>
    <property type="project" value="TreeGrafter"/>
</dbReference>
<keyword evidence="4 8" id="KW-1133">Transmembrane helix</keyword>
<evidence type="ECO:0000259" key="9">
    <source>
        <dbReference type="PROSITE" id="PS50202"/>
    </source>
</evidence>
<dbReference type="PIRSF" id="PIRSF019693">
    <property type="entry name" value="VAMP-associated"/>
    <property type="match status" value="1"/>
</dbReference>
<keyword evidence="11" id="KW-1185">Reference proteome</keyword>
<reference evidence="10" key="1">
    <citation type="journal article" date="2022" name="Proc. Natl. Acad. Sci. U.S.A.">
        <title>Life cycle and functional genomics of the unicellular red alga Galdieria for elucidating algal and plant evolution and industrial use.</title>
        <authorList>
            <person name="Hirooka S."/>
            <person name="Itabashi T."/>
            <person name="Ichinose T.M."/>
            <person name="Onuma R."/>
            <person name="Fujiwara T."/>
            <person name="Yamashita S."/>
            <person name="Jong L.W."/>
            <person name="Tomita R."/>
            <person name="Iwane A.H."/>
            <person name="Miyagishima S.Y."/>
        </authorList>
    </citation>
    <scope>NUCLEOTIDE SEQUENCE</scope>
    <source>
        <strain evidence="10">NBRC 102759</strain>
    </source>
</reference>
<dbReference type="GO" id="GO:0090158">
    <property type="term" value="P:endoplasmic reticulum membrane organization"/>
    <property type="evidence" value="ECO:0007669"/>
    <property type="project" value="TreeGrafter"/>
</dbReference>
<evidence type="ECO:0000256" key="4">
    <source>
        <dbReference type="ARBA" id="ARBA00022989"/>
    </source>
</evidence>
<evidence type="ECO:0000256" key="2">
    <source>
        <dbReference type="ARBA" id="ARBA00008932"/>
    </source>
</evidence>
<reference evidence="10" key="2">
    <citation type="submission" date="2022-01" db="EMBL/GenBank/DDBJ databases">
        <authorList>
            <person name="Hirooka S."/>
            <person name="Miyagishima S.Y."/>
        </authorList>
    </citation>
    <scope>NUCLEOTIDE SEQUENCE</scope>
    <source>
        <strain evidence="10">NBRC 102759</strain>
    </source>
</reference>
<feature type="domain" description="MSP" evidence="9">
    <location>
        <begin position="4"/>
        <end position="123"/>
    </location>
</feature>
<dbReference type="PANTHER" id="PTHR10809">
    <property type="entry name" value="VESICLE-ASSOCIATED MEMBRANE PROTEIN-ASSOCIATED PROTEIN"/>
    <property type="match status" value="1"/>
</dbReference>
<dbReference type="InterPro" id="IPR000535">
    <property type="entry name" value="MSP_dom"/>
</dbReference>
<evidence type="ECO:0000256" key="3">
    <source>
        <dbReference type="ARBA" id="ARBA00022692"/>
    </source>
</evidence>
<evidence type="ECO:0000256" key="5">
    <source>
        <dbReference type="ARBA" id="ARBA00023136"/>
    </source>
</evidence>
<dbReference type="GO" id="GO:0005886">
    <property type="term" value="C:plasma membrane"/>
    <property type="evidence" value="ECO:0007669"/>
    <property type="project" value="TreeGrafter"/>
</dbReference>
<accession>A0A9C7PWT1</accession>
<dbReference type="InterPro" id="IPR008962">
    <property type="entry name" value="PapD-like_sf"/>
</dbReference>
<feature type="transmembrane region" description="Helical" evidence="8">
    <location>
        <begin position="271"/>
        <end position="289"/>
    </location>
</feature>
<evidence type="ECO:0000256" key="7">
    <source>
        <dbReference type="SAM" id="MobiDB-lite"/>
    </source>
</evidence>
<dbReference type="InterPro" id="IPR016763">
    <property type="entry name" value="VAP"/>
</dbReference>
<feature type="compositionally biased region" description="Polar residues" evidence="7">
    <location>
        <begin position="140"/>
        <end position="150"/>
    </location>
</feature>
<feature type="region of interest" description="Disordered" evidence="7">
    <location>
        <begin position="133"/>
        <end position="155"/>
    </location>
</feature>
<protein>
    <recommendedName>
        <fullName evidence="9">MSP domain-containing protein</fullName>
    </recommendedName>
</protein>
<keyword evidence="6" id="KW-0175">Coiled coil</keyword>
<comment type="caution">
    <text evidence="10">The sequence shown here is derived from an EMBL/GenBank/DDBJ whole genome shotgun (WGS) entry which is preliminary data.</text>
</comment>
<feature type="compositionally biased region" description="Polar residues" evidence="7">
    <location>
        <begin position="181"/>
        <end position="191"/>
    </location>
</feature>
<organism evidence="10 11">
    <name type="scientific">Galdieria partita</name>
    <dbReference type="NCBI Taxonomy" id="83374"/>
    <lineage>
        <taxon>Eukaryota</taxon>
        <taxon>Rhodophyta</taxon>
        <taxon>Bangiophyceae</taxon>
        <taxon>Galdieriales</taxon>
        <taxon>Galdieriaceae</taxon>
        <taxon>Galdieria</taxon>
    </lineage>
</organism>
<evidence type="ECO:0000313" key="11">
    <source>
        <dbReference type="Proteomes" id="UP001061958"/>
    </source>
</evidence>
<dbReference type="Gene3D" id="2.60.40.10">
    <property type="entry name" value="Immunoglobulins"/>
    <property type="match status" value="1"/>
</dbReference>
<comment type="similarity">
    <text evidence="2">Belongs to the VAMP-associated protein (VAP) (TC 9.B.17) family.</text>
</comment>
<dbReference type="GO" id="GO:0005789">
    <property type="term" value="C:endoplasmic reticulum membrane"/>
    <property type="evidence" value="ECO:0007669"/>
    <property type="project" value="InterPro"/>
</dbReference>
<keyword evidence="5 8" id="KW-0472">Membrane</keyword>